<evidence type="ECO:0000256" key="1">
    <source>
        <dbReference type="ARBA" id="ARBA00022801"/>
    </source>
</evidence>
<dbReference type="GO" id="GO:0004553">
    <property type="term" value="F:hydrolase activity, hydrolyzing O-glycosyl compounds"/>
    <property type="evidence" value="ECO:0007669"/>
    <property type="project" value="InterPro"/>
</dbReference>
<proteinExistence type="predicted"/>
<dbReference type="InterPro" id="IPR044791">
    <property type="entry name" value="Beta-glucanase/XTH"/>
</dbReference>
<evidence type="ECO:0000313" key="5">
    <source>
        <dbReference type="Proteomes" id="UP001157418"/>
    </source>
</evidence>
<dbReference type="InterPro" id="IPR000757">
    <property type="entry name" value="Beta-glucanase-like"/>
</dbReference>
<evidence type="ECO:0000259" key="3">
    <source>
        <dbReference type="PROSITE" id="PS51762"/>
    </source>
</evidence>
<dbReference type="GO" id="GO:0005975">
    <property type="term" value="P:carbohydrate metabolic process"/>
    <property type="evidence" value="ECO:0007669"/>
    <property type="project" value="InterPro"/>
</dbReference>
<comment type="caution">
    <text evidence="4">The sequence shown here is derived from an EMBL/GenBank/DDBJ whole genome shotgun (WGS) entry which is preliminary data.</text>
</comment>
<keyword evidence="5" id="KW-1185">Reference proteome</keyword>
<name>A0AAU9NUP3_9ASTR</name>
<organism evidence="4 5">
    <name type="scientific">Lactuca virosa</name>
    <dbReference type="NCBI Taxonomy" id="75947"/>
    <lineage>
        <taxon>Eukaryota</taxon>
        <taxon>Viridiplantae</taxon>
        <taxon>Streptophyta</taxon>
        <taxon>Embryophyta</taxon>
        <taxon>Tracheophyta</taxon>
        <taxon>Spermatophyta</taxon>
        <taxon>Magnoliopsida</taxon>
        <taxon>eudicotyledons</taxon>
        <taxon>Gunneridae</taxon>
        <taxon>Pentapetalae</taxon>
        <taxon>asterids</taxon>
        <taxon>campanulids</taxon>
        <taxon>Asterales</taxon>
        <taxon>Asteraceae</taxon>
        <taxon>Cichorioideae</taxon>
        <taxon>Cichorieae</taxon>
        <taxon>Lactucinae</taxon>
        <taxon>Lactuca</taxon>
    </lineage>
</organism>
<dbReference type="Gene3D" id="2.60.120.200">
    <property type="match status" value="1"/>
</dbReference>
<dbReference type="PROSITE" id="PS51762">
    <property type="entry name" value="GH16_2"/>
    <property type="match status" value="1"/>
</dbReference>
<evidence type="ECO:0000256" key="2">
    <source>
        <dbReference type="ARBA" id="ARBA00023295"/>
    </source>
</evidence>
<dbReference type="Pfam" id="PF00722">
    <property type="entry name" value="Glyco_hydro_16"/>
    <property type="match status" value="1"/>
</dbReference>
<sequence>MLIKLVPGNSAGTVTTFYLSSVGNYHDETHFEFLGSSSGQPYIMHTNIFLQGKANMEQEFNFWFDPTVDFHNYTIHWNPNAVVCYVDSIPIMVFRNYRSEGIGGGLVKIDWTCVPTPTPANWWTSNVYKKLSSNQQVFQIKFAKIGVGNPYGSYFTDIYWWINWEMWLKHISDQNRVRRTFKVHGGKGEKKHRQIHLGGSAQQVALAKQRVDEYIYTQMMQETSGQQSMVDESE</sequence>
<dbReference type="PANTHER" id="PTHR31062">
    <property type="entry name" value="XYLOGLUCAN ENDOTRANSGLUCOSYLASE/HYDROLASE PROTEIN 8-RELATED"/>
    <property type="match status" value="1"/>
</dbReference>
<feature type="domain" description="GH16" evidence="3">
    <location>
        <begin position="1"/>
        <end position="151"/>
    </location>
</feature>
<keyword evidence="1" id="KW-0378">Hydrolase</keyword>
<protein>
    <recommendedName>
        <fullName evidence="3">GH16 domain-containing protein</fullName>
    </recommendedName>
</protein>
<dbReference type="EMBL" id="CAKMRJ010005412">
    <property type="protein sequence ID" value="CAH1441438.1"/>
    <property type="molecule type" value="Genomic_DNA"/>
</dbReference>
<gene>
    <name evidence="4" type="ORF">LVIROSA_LOCUS27499</name>
</gene>
<dbReference type="InterPro" id="IPR013320">
    <property type="entry name" value="ConA-like_dom_sf"/>
</dbReference>
<dbReference type="AlphaFoldDB" id="A0AAU9NUP3"/>
<dbReference type="Proteomes" id="UP001157418">
    <property type="component" value="Unassembled WGS sequence"/>
</dbReference>
<reference evidence="4 5" key="1">
    <citation type="submission" date="2022-01" db="EMBL/GenBank/DDBJ databases">
        <authorList>
            <person name="Xiong W."/>
            <person name="Schranz E."/>
        </authorList>
    </citation>
    <scope>NUCLEOTIDE SEQUENCE [LARGE SCALE GENOMIC DNA]</scope>
</reference>
<keyword evidence="2" id="KW-0326">Glycosidase</keyword>
<dbReference type="SUPFAM" id="SSF49899">
    <property type="entry name" value="Concanavalin A-like lectins/glucanases"/>
    <property type="match status" value="1"/>
</dbReference>
<accession>A0AAU9NUP3</accession>
<evidence type="ECO:0000313" key="4">
    <source>
        <dbReference type="EMBL" id="CAH1441438.1"/>
    </source>
</evidence>